<dbReference type="EMBL" id="VMQU01000060">
    <property type="protein sequence ID" value="TVS87858.1"/>
    <property type="molecule type" value="Genomic_DNA"/>
</dbReference>
<dbReference type="GO" id="GO:0004553">
    <property type="term" value="F:hydrolase activity, hydrolyzing O-glycosyl compounds"/>
    <property type="evidence" value="ECO:0007669"/>
    <property type="project" value="InterPro"/>
</dbReference>
<keyword evidence="13" id="KW-1185">Reference proteome</keyword>
<evidence type="ECO:0000256" key="9">
    <source>
        <dbReference type="PIRSR" id="PIRSR001100-2"/>
    </source>
</evidence>
<protein>
    <recommendedName>
        <fullName evidence="11">Glucanase</fullName>
        <ecNumber evidence="11">3.2.1.-</ecNumber>
    </recommendedName>
</protein>
<dbReference type="Gene3D" id="3.20.20.40">
    <property type="entry name" value="1, 4-beta cellobiohydrolase"/>
    <property type="match status" value="1"/>
</dbReference>
<comment type="caution">
    <text evidence="12">The sequence shown here is derived from an EMBL/GenBank/DDBJ whole genome shotgun (WGS) entry which is preliminary data.</text>
</comment>
<keyword evidence="2 11" id="KW-0378">Hydrolase</keyword>
<feature type="binding site" evidence="9">
    <location>
        <position position="87"/>
    </location>
    <ligand>
        <name>substrate</name>
    </ligand>
</feature>
<feature type="binding site" evidence="9">
    <location>
        <position position="273"/>
    </location>
    <ligand>
        <name>substrate</name>
    </ligand>
</feature>
<dbReference type="PANTHER" id="PTHR34876">
    <property type="match status" value="1"/>
</dbReference>
<reference evidence="12 13" key="1">
    <citation type="submission" date="2019-07" db="EMBL/GenBank/DDBJ databases">
        <title>New Mycobacterium species.</title>
        <authorList>
            <person name="Tortoli E."/>
            <person name="Ghielmetti G."/>
            <person name="Friedel U."/>
            <person name="Trovato A."/>
        </authorList>
    </citation>
    <scope>NUCLEOTIDE SEQUENCE [LARGE SCALE GENOMIC DNA]</scope>
    <source>
        <strain evidence="12 13">16-83</strain>
    </source>
</reference>
<evidence type="ECO:0000256" key="8">
    <source>
        <dbReference type="PIRSR" id="PIRSR001100-1"/>
    </source>
</evidence>
<dbReference type="PRINTS" id="PR00733">
    <property type="entry name" value="GLHYDRLASE6"/>
</dbReference>
<keyword evidence="5 11" id="KW-0119">Carbohydrate metabolism</keyword>
<dbReference type="InterPro" id="IPR036434">
    <property type="entry name" value="Beta_cellobiohydrolase_sf"/>
</dbReference>
<evidence type="ECO:0000313" key="12">
    <source>
        <dbReference type="EMBL" id="TVS87858.1"/>
    </source>
</evidence>
<dbReference type="AlphaFoldDB" id="A0A557XPQ7"/>
<dbReference type="PROSITE" id="PS00656">
    <property type="entry name" value="GLYCOSYL_HYDROL_F6_2"/>
    <property type="match status" value="1"/>
</dbReference>
<evidence type="ECO:0000256" key="4">
    <source>
        <dbReference type="ARBA" id="ARBA00023157"/>
    </source>
</evidence>
<dbReference type="RefSeq" id="WP_144952482.1">
    <property type="nucleotide sequence ID" value="NZ_VMQU01000060.1"/>
</dbReference>
<feature type="active site" description="Proton acceptor" evidence="8">
    <location>
        <position position="307"/>
    </location>
</feature>
<feature type="binding site" evidence="9">
    <location>
        <position position="305"/>
    </location>
    <ligand>
        <name>substrate</name>
    </ligand>
</feature>
<evidence type="ECO:0000256" key="6">
    <source>
        <dbReference type="ARBA" id="ARBA00023295"/>
    </source>
</evidence>
<proteinExistence type="inferred from homology"/>
<feature type="binding site" evidence="9">
    <location>
        <position position="231"/>
    </location>
    <ligand>
        <name>substrate</name>
    </ligand>
</feature>
<sequence>MTFSAAGVLARWIAPLLTVASVAGVGFLGHPVQVGPAPAVRLADDANPFAGTSLYVNPASAAMRAAQHADPPSPELTAIANTPQAYWIVPGSSAATVAKYTGDAQAAGALPVLTLYGIPHRDCGSFAAGGFATADAYRAWIDGIASDVGASRTAIILEPDALAMADCLSADERQERYDLIRYAVDTLGRNPGTAVYVDGGHLRWHSPEDMAARLNAAGVGHARGFSLNTANFFTTADEIGYGESISGLTNGSHYVIDTSRNGAGPAPDSRLNWCNPSGRALGTPPTAATGGAHADAYLWIKRPGESDGTCDKGDPPAGTFVNQYAIDLARNAGQ</sequence>
<comment type="similarity">
    <text evidence="11">Belongs to the glycosyl hydrolase family 6.</text>
</comment>
<accession>A0A557XPQ7</accession>
<keyword evidence="6 11" id="KW-0326">Glycosidase</keyword>
<organism evidence="12 13">
    <name type="scientific">Mycobacterium helveticum</name>
    <dbReference type="NCBI Taxonomy" id="2592811"/>
    <lineage>
        <taxon>Bacteria</taxon>
        <taxon>Bacillati</taxon>
        <taxon>Actinomycetota</taxon>
        <taxon>Actinomycetes</taxon>
        <taxon>Mycobacteriales</taxon>
        <taxon>Mycobacteriaceae</taxon>
        <taxon>Mycobacterium</taxon>
    </lineage>
</organism>
<evidence type="ECO:0000256" key="5">
    <source>
        <dbReference type="ARBA" id="ARBA00023277"/>
    </source>
</evidence>
<evidence type="ECO:0000256" key="7">
    <source>
        <dbReference type="ARBA" id="ARBA00023326"/>
    </source>
</evidence>
<keyword evidence="1" id="KW-0732">Signal</keyword>
<dbReference type="InterPro" id="IPR016288">
    <property type="entry name" value="Beta_cellobiohydrolase"/>
</dbReference>
<feature type="binding site" evidence="9">
    <location>
        <position position="301"/>
    </location>
    <ligand>
        <name>substrate</name>
    </ligand>
</feature>
<feature type="binding site" evidence="9">
    <location>
        <position position="201"/>
    </location>
    <ligand>
        <name>substrate</name>
    </ligand>
</feature>
<dbReference type="Proteomes" id="UP000320513">
    <property type="component" value="Unassembled WGS sequence"/>
</dbReference>
<evidence type="ECO:0000256" key="10">
    <source>
        <dbReference type="PROSITE-ProRule" id="PRU10057"/>
    </source>
</evidence>
<evidence type="ECO:0000256" key="2">
    <source>
        <dbReference type="ARBA" id="ARBA00022801"/>
    </source>
</evidence>
<dbReference type="EC" id="3.2.1.-" evidence="11"/>
<evidence type="ECO:0000256" key="11">
    <source>
        <dbReference type="RuleBase" id="RU361186"/>
    </source>
</evidence>
<keyword evidence="7 11" id="KW-0624">Polysaccharide degradation</keyword>
<evidence type="ECO:0000313" key="13">
    <source>
        <dbReference type="Proteomes" id="UP000320513"/>
    </source>
</evidence>
<dbReference type="GO" id="GO:0030245">
    <property type="term" value="P:cellulose catabolic process"/>
    <property type="evidence" value="ECO:0007669"/>
    <property type="project" value="UniProtKB-KW"/>
</dbReference>
<keyword evidence="4" id="KW-1015">Disulfide bond</keyword>
<gene>
    <name evidence="12" type="ORF">FPZ47_15115</name>
</gene>
<evidence type="ECO:0000256" key="1">
    <source>
        <dbReference type="ARBA" id="ARBA00022729"/>
    </source>
</evidence>
<dbReference type="PANTHER" id="PTHR34876:SF4">
    <property type="entry name" value="1,4-BETA-D-GLUCAN CELLOBIOHYDROLASE C-RELATED"/>
    <property type="match status" value="1"/>
</dbReference>
<keyword evidence="3 11" id="KW-0136">Cellulose degradation</keyword>
<feature type="binding site" evidence="9">
    <location>
        <position position="204"/>
    </location>
    <ligand>
        <name>substrate</name>
    </ligand>
</feature>
<dbReference type="SUPFAM" id="SSF51989">
    <property type="entry name" value="Glycosyl hydrolases family 6, cellulases"/>
    <property type="match status" value="1"/>
</dbReference>
<dbReference type="OrthoDB" id="309899at2"/>
<feature type="active site" description="Proton donor" evidence="8 10">
    <location>
        <position position="160"/>
    </location>
</feature>
<dbReference type="PIRSF" id="PIRSF001100">
    <property type="entry name" value="Beta_cellobiohydrolase"/>
    <property type="match status" value="1"/>
</dbReference>
<dbReference type="InterPro" id="IPR001524">
    <property type="entry name" value="Glyco_hydro_6_CS"/>
</dbReference>
<name>A0A557XPQ7_9MYCO</name>
<evidence type="ECO:0000256" key="3">
    <source>
        <dbReference type="ARBA" id="ARBA00023001"/>
    </source>
</evidence>
<dbReference type="Pfam" id="PF01341">
    <property type="entry name" value="Glyco_hydro_6"/>
    <property type="match status" value="1"/>
</dbReference>